<dbReference type="EMBL" id="OW152828">
    <property type="protein sequence ID" value="CAH2045070.1"/>
    <property type="molecule type" value="Genomic_DNA"/>
</dbReference>
<feature type="compositionally biased region" description="Basic and acidic residues" evidence="1">
    <location>
        <begin position="121"/>
        <end position="135"/>
    </location>
</feature>
<keyword evidence="3" id="KW-1185">Reference proteome</keyword>
<protein>
    <submittedName>
        <fullName evidence="2">Uncharacterized protein</fullName>
    </submittedName>
</protein>
<evidence type="ECO:0000313" key="2">
    <source>
        <dbReference type="EMBL" id="CAH2045070.1"/>
    </source>
</evidence>
<proteinExistence type="predicted"/>
<evidence type="ECO:0000313" key="3">
    <source>
        <dbReference type="Proteomes" id="UP000837857"/>
    </source>
</evidence>
<sequence>MQVDVEVEETLAKFWSRSESAAECGMEAAVEGAAARGRVAPHGVCVRAFAYGGVSKNSSRGVTECSRSRAIGLMSGRGAGGAGAPGRGGVRGGGAEGNGARRRMSPGGAAAPPITKSLENVPREPRSDPPRRRCDAATASPKTPKLGYKAESMAK</sequence>
<name>A0ABN8HZZ6_9NEOP</name>
<dbReference type="Proteomes" id="UP000837857">
    <property type="component" value="Chromosome 16"/>
</dbReference>
<accession>A0ABN8HZZ6</accession>
<feature type="region of interest" description="Disordered" evidence="1">
    <location>
        <begin position="73"/>
        <end position="155"/>
    </location>
</feature>
<gene>
    <name evidence="2" type="ORF">IPOD504_LOCUS4922</name>
</gene>
<reference evidence="2" key="1">
    <citation type="submission" date="2022-03" db="EMBL/GenBank/DDBJ databases">
        <authorList>
            <person name="Martin H S."/>
        </authorList>
    </citation>
    <scope>NUCLEOTIDE SEQUENCE</scope>
</reference>
<feature type="non-terminal residue" evidence="2">
    <location>
        <position position="155"/>
    </location>
</feature>
<feature type="compositionally biased region" description="Gly residues" evidence="1">
    <location>
        <begin position="75"/>
        <end position="97"/>
    </location>
</feature>
<evidence type="ECO:0000256" key="1">
    <source>
        <dbReference type="SAM" id="MobiDB-lite"/>
    </source>
</evidence>
<organism evidence="2 3">
    <name type="scientific">Iphiclides podalirius</name>
    <name type="common">scarce swallowtail</name>
    <dbReference type="NCBI Taxonomy" id="110791"/>
    <lineage>
        <taxon>Eukaryota</taxon>
        <taxon>Metazoa</taxon>
        <taxon>Ecdysozoa</taxon>
        <taxon>Arthropoda</taxon>
        <taxon>Hexapoda</taxon>
        <taxon>Insecta</taxon>
        <taxon>Pterygota</taxon>
        <taxon>Neoptera</taxon>
        <taxon>Endopterygota</taxon>
        <taxon>Lepidoptera</taxon>
        <taxon>Glossata</taxon>
        <taxon>Ditrysia</taxon>
        <taxon>Papilionoidea</taxon>
        <taxon>Papilionidae</taxon>
        <taxon>Papilioninae</taxon>
        <taxon>Iphiclides</taxon>
    </lineage>
</organism>